<accession>A0A7X1YA97</accession>
<sequence length="59" mass="6811">MKEFLRLYKKTFTGFPSYCRDLAFAFADLGAALLIVTLPLTYPVLYPAVQLWKKVMRHG</sequence>
<keyword evidence="1" id="KW-1133">Transmembrane helix</keyword>
<name>A0A7X1YA97_9PSED</name>
<feature type="transmembrane region" description="Helical" evidence="1">
    <location>
        <begin position="21"/>
        <end position="42"/>
    </location>
</feature>
<keyword evidence="1" id="KW-0472">Membrane</keyword>
<gene>
    <name evidence="2" type="ORF">GHO30_12185</name>
</gene>
<proteinExistence type="predicted"/>
<keyword evidence="3" id="KW-1185">Reference proteome</keyword>
<evidence type="ECO:0000313" key="2">
    <source>
        <dbReference type="EMBL" id="MQU32143.1"/>
    </source>
</evidence>
<organism evidence="2 3">
    <name type="scientific">Pseudomonas helleri</name>
    <dbReference type="NCBI Taxonomy" id="1608996"/>
    <lineage>
        <taxon>Bacteria</taxon>
        <taxon>Pseudomonadati</taxon>
        <taxon>Pseudomonadota</taxon>
        <taxon>Gammaproteobacteria</taxon>
        <taxon>Pseudomonadales</taxon>
        <taxon>Pseudomonadaceae</taxon>
        <taxon>Pseudomonas</taxon>
    </lineage>
</organism>
<comment type="caution">
    <text evidence="2">The sequence shown here is derived from an EMBL/GenBank/DDBJ whole genome shotgun (WGS) entry which is preliminary data.</text>
</comment>
<protein>
    <submittedName>
        <fullName evidence="2">Uncharacterized protein</fullName>
    </submittedName>
</protein>
<dbReference type="Proteomes" id="UP000470186">
    <property type="component" value="Unassembled WGS sequence"/>
</dbReference>
<dbReference type="AlphaFoldDB" id="A0A7X1YA97"/>
<evidence type="ECO:0000256" key="1">
    <source>
        <dbReference type="SAM" id="Phobius"/>
    </source>
</evidence>
<reference evidence="2 3" key="1">
    <citation type="submission" date="2019-10" db="EMBL/GenBank/DDBJ databases">
        <title>Evaluation of single-gene subtyping targets for Pseudomonas.</title>
        <authorList>
            <person name="Reichler S.J."/>
            <person name="Orsi R.H."/>
            <person name="Wiedmann M."/>
            <person name="Martin N.H."/>
            <person name="Murphy S.I."/>
        </authorList>
    </citation>
    <scope>NUCLEOTIDE SEQUENCE [LARGE SCALE GENOMIC DNA]</scope>
    <source>
        <strain evidence="2 3">FSL R10-2107</strain>
    </source>
</reference>
<dbReference type="RefSeq" id="WP_153351348.1">
    <property type="nucleotide sequence ID" value="NZ_JAZHWN010000055.1"/>
</dbReference>
<dbReference type="EMBL" id="WIVX01000050">
    <property type="protein sequence ID" value="MQU32143.1"/>
    <property type="molecule type" value="Genomic_DNA"/>
</dbReference>
<keyword evidence="1" id="KW-0812">Transmembrane</keyword>
<evidence type="ECO:0000313" key="3">
    <source>
        <dbReference type="Proteomes" id="UP000470186"/>
    </source>
</evidence>